<keyword evidence="6" id="KW-0902">Two-component regulatory system</keyword>
<dbReference type="InterPro" id="IPR004358">
    <property type="entry name" value="Sig_transdc_His_kin-like_C"/>
</dbReference>
<feature type="domain" description="Histidine kinase" evidence="7">
    <location>
        <begin position="732"/>
        <end position="964"/>
    </location>
</feature>
<comment type="caution">
    <text evidence="10">The sequence shown here is derived from an EMBL/GenBank/DDBJ whole genome shotgun (WGS) entry which is preliminary data.</text>
</comment>
<dbReference type="RefSeq" id="WP_151759116.1">
    <property type="nucleotide sequence ID" value="NZ_BKZW01000004.1"/>
</dbReference>
<dbReference type="EC" id="2.7.13.3" evidence="2"/>
<dbReference type="PANTHER" id="PTHR43711:SF1">
    <property type="entry name" value="HISTIDINE KINASE 1"/>
    <property type="match status" value="1"/>
</dbReference>
<dbReference type="AlphaFoldDB" id="A0A5J4KQ07"/>
<dbReference type="SMART" id="SM00387">
    <property type="entry name" value="HATPase_c"/>
    <property type="match status" value="1"/>
</dbReference>
<dbReference type="CDD" id="cd00082">
    <property type="entry name" value="HisKA"/>
    <property type="match status" value="1"/>
</dbReference>
<dbReference type="NCBIfam" id="TIGR00229">
    <property type="entry name" value="sensory_box"/>
    <property type="match status" value="1"/>
</dbReference>
<dbReference type="SMART" id="SM00388">
    <property type="entry name" value="HisKA"/>
    <property type="match status" value="1"/>
</dbReference>
<dbReference type="InterPro" id="IPR003018">
    <property type="entry name" value="GAF"/>
</dbReference>
<dbReference type="Gene3D" id="1.10.287.130">
    <property type="match status" value="1"/>
</dbReference>
<dbReference type="Proteomes" id="UP000326912">
    <property type="component" value="Unassembled WGS sequence"/>
</dbReference>
<keyword evidence="3" id="KW-0597">Phosphoprotein</keyword>
<dbReference type="PANTHER" id="PTHR43711">
    <property type="entry name" value="TWO-COMPONENT HISTIDINE KINASE"/>
    <property type="match status" value="1"/>
</dbReference>
<dbReference type="SUPFAM" id="SSF47384">
    <property type="entry name" value="Homodimeric domain of signal transducing histidine kinase"/>
    <property type="match status" value="1"/>
</dbReference>
<dbReference type="Gene3D" id="3.30.450.20">
    <property type="entry name" value="PAS domain"/>
    <property type="match status" value="1"/>
</dbReference>
<feature type="domain" description="PAC" evidence="9">
    <location>
        <begin position="469"/>
        <end position="522"/>
    </location>
</feature>
<dbReference type="Pfam" id="PF00989">
    <property type="entry name" value="PAS"/>
    <property type="match status" value="1"/>
</dbReference>
<evidence type="ECO:0000256" key="2">
    <source>
        <dbReference type="ARBA" id="ARBA00012438"/>
    </source>
</evidence>
<dbReference type="InterPro" id="IPR003661">
    <property type="entry name" value="HisK_dim/P_dom"/>
</dbReference>
<comment type="catalytic activity">
    <reaction evidence="1">
        <text>ATP + protein L-histidine = ADP + protein N-phospho-L-histidine.</text>
        <dbReference type="EC" id="2.7.13.3"/>
    </reaction>
</comment>
<evidence type="ECO:0000256" key="5">
    <source>
        <dbReference type="ARBA" id="ARBA00022777"/>
    </source>
</evidence>
<dbReference type="GO" id="GO:0000155">
    <property type="term" value="F:phosphorelay sensor kinase activity"/>
    <property type="evidence" value="ECO:0007669"/>
    <property type="project" value="InterPro"/>
</dbReference>
<dbReference type="Gene3D" id="3.30.565.10">
    <property type="entry name" value="Histidine kinase-like ATPase, C-terminal domain"/>
    <property type="match status" value="1"/>
</dbReference>
<keyword evidence="4" id="KW-0808">Transferase</keyword>
<dbReference type="InterPro" id="IPR013767">
    <property type="entry name" value="PAS_fold"/>
</dbReference>
<keyword evidence="11" id="KW-1185">Reference proteome</keyword>
<evidence type="ECO:0000256" key="3">
    <source>
        <dbReference type="ARBA" id="ARBA00022553"/>
    </source>
</evidence>
<evidence type="ECO:0000313" key="10">
    <source>
        <dbReference type="EMBL" id="GER91464.1"/>
    </source>
</evidence>
<dbReference type="Gene3D" id="3.30.450.40">
    <property type="match status" value="3"/>
</dbReference>
<reference evidence="10 11" key="1">
    <citation type="submission" date="2019-10" db="EMBL/GenBank/DDBJ databases">
        <title>Dictyobacter vulcani sp. nov., within the class Ktedonobacteria, isolated from soil of volcanic Mt. Zao.</title>
        <authorList>
            <person name="Zheng Y."/>
            <person name="Wang C.M."/>
            <person name="Sakai Y."/>
            <person name="Abe K."/>
            <person name="Yokota A."/>
            <person name="Yabe S."/>
        </authorList>
    </citation>
    <scope>NUCLEOTIDE SEQUENCE [LARGE SCALE GENOMIC DNA]</scope>
    <source>
        <strain evidence="10 11">W12</strain>
    </source>
</reference>
<dbReference type="Pfam" id="PF02518">
    <property type="entry name" value="HATPase_c"/>
    <property type="match status" value="1"/>
</dbReference>
<evidence type="ECO:0000259" key="9">
    <source>
        <dbReference type="PROSITE" id="PS50113"/>
    </source>
</evidence>
<dbReference type="GO" id="GO:0006355">
    <property type="term" value="P:regulation of DNA-templated transcription"/>
    <property type="evidence" value="ECO:0007669"/>
    <property type="project" value="InterPro"/>
</dbReference>
<dbReference type="CDD" id="cd00130">
    <property type="entry name" value="PAS"/>
    <property type="match status" value="1"/>
</dbReference>
<dbReference type="SUPFAM" id="SSF55781">
    <property type="entry name" value="GAF domain-like"/>
    <property type="match status" value="3"/>
</dbReference>
<dbReference type="PRINTS" id="PR00344">
    <property type="entry name" value="BCTRLSENSOR"/>
</dbReference>
<evidence type="ECO:0000256" key="1">
    <source>
        <dbReference type="ARBA" id="ARBA00000085"/>
    </source>
</evidence>
<gene>
    <name evidence="10" type="ORF">KDW_56260</name>
</gene>
<evidence type="ECO:0000259" key="7">
    <source>
        <dbReference type="PROSITE" id="PS50109"/>
    </source>
</evidence>
<dbReference type="FunFam" id="3.30.565.10:FF:000006">
    <property type="entry name" value="Sensor histidine kinase WalK"/>
    <property type="match status" value="1"/>
</dbReference>
<dbReference type="PROSITE" id="PS50113">
    <property type="entry name" value="PAC"/>
    <property type="match status" value="1"/>
</dbReference>
<name>A0A5J4KQ07_9CHLR</name>
<protein>
    <recommendedName>
        <fullName evidence="2">histidine kinase</fullName>
        <ecNumber evidence="2">2.7.13.3</ecNumber>
    </recommendedName>
</protein>
<accession>A0A5J4KQ07</accession>
<dbReference type="InterPro" id="IPR003594">
    <property type="entry name" value="HATPase_dom"/>
</dbReference>
<dbReference type="InterPro" id="IPR005467">
    <property type="entry name" value="His_kinase_dom"/>
</dbReference>
<dbReference type="InterPro" id="IPR036890">
    <property type="entry name" value="HATPase_C_sf"/>
</dbReference>
<dbReference type="CDD" id="cd00075">
    <property type="entry name" value="HATPase"/>
    <property type="match status" value="1"/>
</dbReference>
<dbReference type="InterPro" id="IPR036097">
    <property type="entry name" value="HisK_dim/P_sf"/>
</dbReference>
<dbReference type="Pfam" id="PF01590">
    <property type="entry name" value="GAF"/>
    <property type="match status" value="2"/>
</dbReference>
<dbReference type="EMBL" id="BKZW01000004">
    <property type="protein sequence ID" value="GER91464.1"/>
    <property type="molecule type" value="Genomic_DNA"/>
</dbReference>
<dbReference type="SUPFAM" id="SSF55785">
    <property type="entry name" value="PYP-like sensor domain (PAS domain)"/>
    <property type="match status" value="1"/>
</dbReference>
<dbReference type="InterPro" id="IPR050736">
    <property type="entry name" value="Sensor_HK_Regulatory"/>
</dbReference>
<dbReference type="Pfam" id="PF00512">
    <property type="entry name" value="HisKA"/>
    <property type="match status" value="1"/>
</dbReference>
<proteinExistence type="predicted"/>
<evidence type="ECO:0000259" key="8">
    <source>
        <dbReference type="PROSITE" id="PS50112"/>
    </source>
</evidence>
<dbReference type="SMART" id="SM00065">
    <property type="entry name" value="GAF"/>
    <property type="match status" value="3"/>
</dbReference>
<evidence type="ECO:0000313" key="11">
    <source>
        <dbReference type="Proteomes" id="UP000326912"/>
    </source>
</evidence>
<dbReference type="InterPro" id="IPR029016">
    <property type="entry name" value="GAF-like_dom_sf"/>
</dbReference>
<dbReference type="PROSITE" id="PS50112">
    <property type="entry name" value="PAS"/>
    <property type="match status" value="1"/>
</dbReference>
<sequence length="964" mass="107469">MRSKSPASTNSQEHTRLLKALRESELLRELSELLASSLDTTRILQVLVKRATEVCELSRCAVWLLDEAQSKFQPSAYHMSTQNLKSKVLQVADRMWHHSSIAFHNPVIERLLAQNGLLIVDDLSTESSLQPLAEKFFVRSVLLVALIRENRPVGMMCLDNPGATTKFTMDQQQLARAIGQQAAVAIDNARLYQEAQSERNRAERLIERAQSIYQVAMAVNSGEELPRVLEIASEHLAHGLHSEHAIIALLEKNQLKLSAPSRRLRGVQVPDANLASFVHCGNAIKNQAPQFVQCEQLSTAERDWFQYHQLENVLIIPLLVGGTQQPGKEWIPFTEKRCVGFAFVNYHSTSKPPSSGYVAFAQDIAAHCALAIEKAHNLTEARRAEALANERANTLDAVFNAMSEGLVVFDASGKVVLSNDNATRFIGLSRQTKKQLATYLEQHPAYTLSGRPLDSEQFPLTRALHGERVRGERYLHKSHDGSEHAIEVNIEPLLDNDKNKIGIVSAFRDITEQVRAERRIRLALETMLHAAEAVSGITDIKEILYRVLAMTLTALNSERGVVQMYHEQQQSFSPLLSIGFNQDELGPWLEEQNQWLTPANTQYAGLHEQMREGHATLVSRDQVIDSNEDSGGIIMHTLVLATPITHNKQLLGIMLLDRSTRHKSPVDQGPQTTRPLPILEFNAWDMAVIEGIAQFAGMAIEQTRWQQEAEIARTNEASMRESNALKDEFLAITAHEFRTPLTVVLAHSQMMSRILNRTAEVAPELKERLDESIFYIEEQARQLTNIVNTFLEVTHINRGQIELNAEDLDIAEITAAMVAKYSMTATNHQINCIIQPAPAPYRLRGDRARLQQIFVNLLQNAIKYSPLGGPITITLAQPPAGHDAPTIEIVIADKGIGVPLDAQDHLFERFYRAHNIGNSQTSGIGLGLYIVAEFLRLHGGSISVQSSGIPGEGSRFIITLPLLV</sequence>
<dbReference type="InterPro" id="IPR000700">
    <property type="entry name" value="PAS-assoc_C"/>
</dbReference>
<dbReference type="SUPFAM" id="SSF55874">
    <property type="entry name" value="ATPase domain of HSP90 chaperone/DNA topoisomerase II/histidine kinase"/>
    <property type="match status" value="1"/>
</dbReference>
<organism evidence="10 11">
    <name type="scientific">Dictyobacter vulcani</name>
    <dbReference type="NCBI Taxonomy" id="2607529"/>
    <lineage>
        <taxon>Bacteria</taxon>
        <taxon>Bacillati</taxon>
        <taxon>Chloroflexota</taxon>
        <taxon>Ktedonobacteria</taxon>
        <taxon>Ktedonobacterales</taxon>
        <taxon>Dictyobacteraceae</taxon>
        <taxon>Dictyobacter</taxon>
    </lineage>
</organism>
<evidence type="ECO:0000256" key="4">
    <source>
        <dbReference type="ARBA" id="ARBA00022679"/>
    </source>
</evidence>
<dbReference type="InterPro" id="IPR000014">
    <property type="entry name" value="PAS"/>
</dbReference>
<keyword evidence="5" id="KW-0418">Kinase</keyword>
<dbReference type="PROSITE" id="PS50109">
    <property type="entry name" value="HIS_KIN"/>
    <property type="match status" value="1"/>
</dbReference>
<dbReference type="InterPro" id="IPR035965">
    <property type="entry name" value="PAS-like_dom_sf"/>
</dbReference>
<feature type="domain" description="PAS" evidence="8">
    <location>
        <begin position="391"/>
        <end position="431"/>
    </location>
</feature>
<evidence type="ECO:0000256" key="6">
    <source>
        <dbReference type="ARBA" id="ARBA00023012"/>
    </source>
</evidence>